<comment type="caution">
    <text evidence="1">The sequence shown here is derived from an EMBL/GenBank/DDBJ whole genome shotgun (WGS) entry which is preliminary data.</text>
</comment>
<sequence length="307" mass="33686">SLGSASKVGEFVNLDSQRTPELGKTSGTKSVFAAFDPREAVFLVFRRAFRVCTYPTQLKSLVTASKVEAFVDLDSQRTPERRKTKNTASLGSASKVGEFVNLDSQRTPELGKTSGTKSVFAAFDPREAVVLVFRGAFRVCTYPTQLMSLVSTSKVEAFVDLDSQRTPELGKTSGTKGVFAAFDPRERLTPVSSVFGFSNVLSECARTPHSSRHWAAHRKSKNSWTLTANAHPNSKKLLARRVVLGSAWKVDEFVNLDSQRTPELGKTSGTKSVFAAFDPREAVFLVTCFQSVHVTHTAQVTCQYIES</sequence>
<dbReference type="EMBL" id="VJMI01013367">
    <property type="protein sequence ID" value="KAF0747950.1"/>
    <property type="molecule type" value="Genomic_DNA"/>
</dbReference>
<evidence type="ECO:0000313" key="2">
    <source>
        <dbReference type="Proteomes" id="UP000469452"/>
    </source>
</evidence>
<reference evidence="1 2" key="1">
    <citation type="submission" date="2019-06" db="EMBL/GenBank/DDBJ databases">
        <title>Genomics analysis of Aphanomyces spp. identifies a new class of oomycete effector associated with host adaptation.</title>
        <authorList>
            <person name="Gaulin E."/>
        </authorList>
    </citation>
    <scope>NUCLEOTIDE SEQUENCE [LARGE SCALE GENOMIC DNA]</scope>
    <source>
        <strain evidence="1 2">E</strain>
    </source>
</reference>
<protein>
    <submittedName>
        <fullName evidence="1">Uncharacterized protein</fullName>
    </submittedName>
</protein>
<feature type="non-terminal residue" evidence="1">
    <location>
        <position position="1"/>
    </location>
</feature>
<name>A0A6A5ADL7_APHAT</name>
<organism evidence="1 2">
    <name type="scientific">Aphanomyces astaci</name>
    <name type="common">Crayfish plague agent</name>
    <dbReference type="NCBI Taxonomy" id="112090"/>
    <lineage>
        <taxon>Eukaryota</taxon>
        <taxon>Sar</taxon>
        <taxon>Stramenopiles</taxon>
        <taxon>Oomycota</taxon>
        <taxon>Saprolegniomycetes</taxon>
        <taxon>Saprolegniales</taxon>
        <taxon>Verrucalvaceae</taxon>
        <taxon>Aphanomyces</taxon>
    </lineage>
</organism>
<evidence type="ECO:0000313" key="1">
    <source>
        <dbReference type="EMBL" id="KAF0747950.1"/>
    </source>
</evidence>
<gene>
    <name evidence="1" type="ORF">AaE_007536</name>
</gene>
<dbReference type="Proteomes" id="UP000469452">
    <property type="component" value="Unassembled WGS sequence"/>
</dbReference>
<accession>A0A6A5ADL7</accession>
<dbReference type="AlphaFoldDB" id="A0A6A5ADL7"/>
<proteinExistence type="predicted"/>